<dbReference type="Proteomes" id="UP000729402">
    <property type="component" value="Unassembled WGS sequence"/>
</dbReference>
<name>A0A8J6BJJ0_ZIZPA</name>
<feature type="domain" description="WRKY" evidence="3">
    <location>
        <begin position="136"/>
        <end position="188"/>
    </location>
</feature>
<protein>
    <recommendedName>
        <fullName evidence="3">WRKY domain-containing protein</fullName>
    </recommendedName>
</protein>
<dbReference type="SMART" id="SM00774">
    <property type="entry name" value="WRKY"/>
    <property type="match status" value="1"/>
</dbReference>
<accession>A0A8J6BJJ0</accession>
<dbReference type="Pfam" id="PF03106">
    <property type="entry name" value="WRKY"/>
    <property type="match status" value="1"/>
</dbReference>
<dbReference type="EMBL" id="JAAALK010000081">
    <property type="protein sequence ID" value="KAG8089247.1"/>
    <property type="molecule type" value="Genomic_DNA"/>
</dbReference>
<dbReference type="GO" id="GO:0003700">
    <property type="term" value="F:DNA-binding transcription factor activity"/>
    <property type="evidence" value="ECO:0007669"/>
    <property type="project" value="InterPro"/>
</dbReference>
<reference evidence="4" key="2">
    <citation type="submission" date="2021-02" db="EMBL/GenBank/DDBJ databases">
        <authorList>
            <person name="Kimball J.A."/>
            <person name="Haas M.W."/>
            <person name="Macchietto M."/>
            <person name="Kono T."/>
            <person name="Duquette J."/>
            <person name="Shao M."/>
        </authorList>
    </citation>
    <scope>NUCLEOTIDE SEQUENCE</scope>
    <source>
        <tissue evidence="4">Fresh leaf tissue</tissue>
    </source>
</reference>
<evidence type="ECO:0000313" key="5">
    <source>
        <dbReference type="Proteomes" id="UP000729402"/>
    </source>
</evidence>
<feature type="region of interest" description="Disordered" evidence="1">
    <location>
        <begin position="199"/>
        <end position="222"/>
    </location>
</feature>
<organism evidence="4 5">
    <name type="scientific">Zizania palustris</name>
    <name type="common">Northern wild rice</name>
    <dbReference type="NCBI Taxonomy" id="103762"/>
    <lineage>
        <taxon>Eukaryota</taxon>
        <taxon>Viridiplantae</taxon>
        <taxon>Streptophyta</taxon>
        <taxon>Embryophyta</taxon>
        <taxon>Tracheophyta</taxon>
        <taxon>Spermatophyta</taxon>
        <taxon>Magnoliopsida</taxon>
        <taxon>Liliopsida</taxon>
        <taxon>Poales</taxon>
        <taxon>Poaceae</taxon>
        <taxon>BOP clade</taxon>
        <taxon>Oryzoideae</taxon>
        <taxon>Oryzeae</taxon>
        <taxon>Zizaniinae</taxon>
        <taxon>Zizania</taxon>
    </lineage>
</organism>
<proteinExistence type="predicted"/>
<dbReference type="AlphaFoldDB" id="A0A8J6BJJ0"/>
<dbReference type="GO" id="GO:0043565">
    <property type="term" value="F:sequence-specific DNA binding"/>
    <property type="evidence" value="ECO:0007669"/>
    <property type="project" value="InterPro"/>
</dbReference>
<sequence>MAAAAAALLDSVSVAAAFVGGGDDEQGAAVREVAQVYELIKTQQPLLLLLHDQRLAHTLLTEALRALNVALSVMKRPCYPPPPPAAASAGGGVMSNSIKADTEASLHLSSSASSPANSATPATPPADLGDNHVRTKARKAAAKRRRSYFRCTYKDDKGCPATKQIQQKDNNYPPMFQVTYTKEHTCSFCTTTTRTVLDDNTSRNNNNPTSAGTIPDGGRPDSDDDAMIWSNDDKKTMSKQEPQAINQLAAAAVIPDNPDETPAFYVCQEAAPLGNNTDTVCTGGSASVSGCTTDELDHQVGRQPQVETTTTTVLEEALEVGAELDYPCFSDIHLDLLLQYYDNFNPY</sequence>
<feature type="chain" id="PRO_5035189163" description="WRKY domain-containing protein" evidence="2">
    <location>
        <begin position="18"/>
        <end position="347"/>
    </location>
</feature>
<evidence type="ECO:0000313" key="4">
    <source>
        <dbReference type="EMBL" id="KAG8089247.1"/>
    </source>
</evidence>
<feature type="compositionally biased region" description="Low complexity" evidence="1">
    <location>
        <begin position="105"/>
        <end position="121"/>
    </location>
</feature>
<feature type="compositionally biased region" description="Polar residues" evidence="1">
    <location>
        <begin position="202"/>
        <end position="212"/>
    </location>
</feature>
<keyword evidence="5" id="KW-1185">Reference proteome</keyword>
<reference evidence="4" key="1">
    <citation type="journal article" date="2021" name="bioRxiv">
        <title>Whole Genome Assembly and Annotation of Northern Wild Rice, Zizania palustris L., Supports a Whole Genome Duplication in the Zizania Genus.</title>
        <authorList>
            <person name="Haas M."/>
            <person name="Kono T."/>
            <person name="Macchietto M."/>
            <person name="Millas R."/>
            <person name="McGilp L."/>
            <person name="Shao M."/>
            <person name="Duquette J."/>
            <person name="Hirsch C.N."/>
            <person name="Kimball J."/>
        </authorList>
    </citation>
    <scope>NUCLEOTIDE SEQUENCE</scope>
    <source>
        <tissue evidence="4">Fresh leaf tissue</tissue>
    </source>
</reference>
<keyword evidence="2" id="KW-0732">Signal</keyword>
<feature type="signal peptide" evidence="2">
    <location>
        <begin position="1"/>
        <end position="17"/>
    </location>
</feature>
<feature type="region of interest" description="Disordered" evidence="1">
    <location>
        <begin position="104"/>
        <end position="142"/>
    </location>
</feature>
<evidence type="ECO:0000259" key="3">
    <source>
        <dbReference type="SMART" id="SM00774"/>
    </source>
</evidence>
<dbReference type="PANTHER" id="PTHR31282">
    <property type="entry name" value="WRKY TRANSCRIPTION FACTOR 21-RELATED"/>
    <property type="match status" value="1"/>
</dbReference>
<evidence type="ECO:0000256" key="2">
    <source>
        <dbReference type="SAM" id="SignalP"/>
    </source>
</evidence>
<comment type="caution">
    <text evidence="4">The sequence shown here is derived from an EMBL/GenBank/DDBJ whole genome shotgun (WGS) entry which is preliminary data.</text>
</comment>
<dbReference type="InterPro" id="IPR003657">
    <property type="entry name" value="WRKY_dom"/>
</dbReference>
<evidence type="ECO:0000256" key="1">
    <source>
        <dbReference type="SAM" id="MobiDB-lite"/>
    </source>
</evidence>
<dbReference type="InterPro" id="IPR044810">
    <property type="entry name" value="WRKY_plant"/>
</dbReference>
<gene>
    <name evidence="4" type="ORF">GUJ93_ZPchr0011g28152</name>
</gene>